<dbReference type="AlphaFoldDB" id="A0A8J6JB91"/>
<reference evidence="1" key="1">
    <citation type="submission" date="2020-08" db="EMBL/GenBank/DDBJ databases">
        <title>Genome public.</title>
        <authorList>
            <person name="Liu C."/>
            <person name="Sun Q."/>
        </authorList>
    </citation>
    <scope>NUCLEOTIDE SEQUENCE</scope>
    <source>
        <strain evidence="1">NSJ-52</strain>
    </source>
</reference>
<sequence>MLIAGMVLSALALGVGAAALALALLVWSGERRRLPPEEAREEGRRKRDDERMREGIANLMAYQVGSREAED</sequence>
<dbReference type="RefSeq" id="WP_155152240.1">
    <property type="nucleotide sequence ID" value="NZ_JACOPQ010000002.1"/>
</dbReference>
<protein>
    <submittedName>
        <fullName evidence="1">Uncharacterized protein</fullName>
    </submittedName>
</protein>
<accession>A0A8J6JB91</accession>
<organism evidence="1 2">
    <name type="scientific">Lawsonibacter faecis</name>
    <dbReference type="NCBI Taxonomy" id="2763052"/>
    <lineage>
        <taxon>Bacteria</taxon>
        <taxon>Bacillati</taxon>
        <taxon>Bacillota</taxon>
        <taxon>Clostridia</taxon>
        <taxon>Eubacteriales</taxon>
        <taxon>Oscillospiraceae</taxon>
        <taxon>Lawsonibacter</taxon>
    </lineage>
</organism>
<gene>
    <name evidence="1" type="ORF">H8S62_04380</name>
</gene>
<dbReference type="EMBL" id="JACOPQ010000002">
    <property type="protein sequence ID" value="MBC5736246.1"/>
    <property type="molecule type" value="Genomic_DNA"/>
</dbReference>
<evidence type="ECO:0000313" key="1">
    <source>
        <dbReference type="EMBL" id="MBC5736246.1"/>
    </source>
</evidence>
<comment type="caution">
    <text evidence="1">The sequence shown here is derived from an EMBL/GenBank/DDBJ whole genome shotgun (WGS) entry which is preliminary data.</text>
</comment>
<dbReference type="Proteomes" id="UP000607645">
    <property type="component" value="Unassembled WGS sequence"/>
</dbReference>
<name>A0A8J6JB91_9FIRM</name>
<keyword evidence="2" id="KW-1185">Reference proteome</keyword>
<evidence type="ECO:0000313" key="2">
    <source>
        <dbReference type="Proteomes" id="UP000607645"/>
    </source>
</evidence>
<proteinExistence type="predicted"/>